<accession>A0A4Z1FQJ1</accession>
<dbReference type="AlphaFoldDB" id="A0A4Z1FQJ1"/>
<evidence type="ECO:0000313" key="1">
    <source>
        <dbReference type="EMBL" id="TGO25690.1"/>
    </source>
</evidence>
<protein>
    <submittedName>
        <fullName evidence="1">Uncharacterized protein</fullName>
    </submittedName>
</protein>
<reference evidence="1 2" key="1">
    <citation type="submission" date="2017-12" db="EMBL/GenBank/DDBJ databases">
        <title>Comparative genomics of Botrytis spp.</title>
        <authorList>
            <person name="Valero-Jimenez C.A."/>
            <person name="Tapia P."/>
            <person name="Veloso J."/>
            <person name="Silva-Moreno E."/>
            <person name="Staats M."/>
            <person name="Valdes J.H."/>
            <person name="Van Kan J.A.L."/>
        </authorList>
    </citation>
    <scope>NUCLEOTIDE SEQUENCE [LARGE SCALE GENOMIC DNA]</scope>
    <source>
        <strain evidence="1 2">Bp0003</strain>
    </source>
</reference>
<dbReference type="EMBL" id="PQXI01000075">
    <property type="protein sequence ID" value="TGO25690.1"/>
    <property type="molecule type" value="Genomic_DNA"/>
</dbReference>
<comment type="caution">
    <text evidence="1">The sequence shown here is derived from an EMBL/GenBank/DDBJ whole genome shotgun (WGS) entry which is preliminary data.</text>
</comment>
<evidence type="ECO:0000313" key="2">
    <source>
        <dbReference type="Proteomes" id="UP000297910"/>
    </source>
</evidence>
<proteinExistence type="predicted"/>
<organism evidence="1 2">
    <name type="scientific">Botrytis paeoniae</name>
    <dbReference type="NCBI Taxonomy" id="278948"/>
    <lineage>
        <taxon>Eukaryota</taxon>
        <taxon>Fungi</taxon>
        <taxon>Dikarya</taxon>
        <taxon>Ascomycota</taxon>
        <taxon>Pezizomycotina</taxon>
        <taxon>Leotiomycetes</taxon>
        <taxon>Helotiales</taxon>
        <taxon>Sclerotiniaceae</taxon>
        <taxon>Botrytis</taxon>
    </lineage>
</organism>
<gene>
    <name evidence="1" type="ORF">BPAE_0075g00450</name>
</gene>
<keyword evidence="2" id="KW-1185">Reference proteome</keyword>
<name>A0A4Z1FQJ1_9HELO</name>
<sequence length="123" mass="13734">MPTFLLRKALNGRTPEVSIYYRGHCNDQVEGKGPKNIRADSEGNSELSNTNYHLADQLIEPRLGEETTQKLSQILPIKSYPGKVQERACIPTAQYRGCPAEKDAAIRISEFRVIIESSRSNGT</sequence>
<dbReference type="Proteomes" id="UP000297910">
    <property type="component" value="Unassembled WGS sequence"/>
</dbReference>